<feature type="compositionally biased region" description="Polar residues" evidence="1">
    <location>
        <begin position="39"/>
        <end position="55"/>
    </location>
</feature>
<keyword evidence="4" id="KW-1185">Reference proteome</keyword>
<dbReference type="RefSeq" id="WP_046574382.1">
    <property type="nucleotide sequence ID" value="NZ_CP010429.1"/>
</dbReference>
<sequence>MSKLLYLLLISAYAYAQGPVKSIRKDSIPEERQRFSPDLNESSRMPTARPNNSFYRTPKDGPNIVRATLDNMPISVPDSSTTYTMPGARRYPNGPIEPPGLYPKTVPHITPKKH</sequence>
<proteinExistence type="predicted"/>
<gene>
    <name evidence="3" type="ORF">SD10_13850</name>
</gene>
<evidence type="ECO:0000313" key="3">
    <source>
        <dbReference type="EMBL" id="AKD55823.1"/>
    </source>
</evidence>
<dbReference type="PATRIC" id="fig|1379870.5.peg.3013"/>
<protein>
    <submittedName>
        <fullName evidence="3">Uncharacterized protein</fullName>
    </submittedName>
</protein>
<evidence type="ECO:0000256" key="1">
    <source>
        <dbReference type="SAM" id="MobiDB-lite"/>
    </source>
</evidence>
<dbReference type="EMBL" id="CP010429">
    <property type="protein sequence ID" value="AKD55823.1"/>
    <property type="molecule type" value="Genomic_DNA"/>
</dbReference>
<dbReference type="Proteomes" id="UP000033054">
    <property type="component" value="Chromosome"/>
</dbReference>
<feature type="compositionally biased region" description="Basic and acidic residues" evidence="1">
    <location>
        <begin position="26"/>
        <end position="35"/>
    </location>
</feature>
<evidence type="ECO:0000313" key="4">
    <source>
        <dbReference type="Proteomes" id="UP000033054"/>
    </source>
</evidence>
<dbReference type="HOGENOM" id="CLU_2119587_0_0_10"/>
<name>A0A0E3ZUY6_9BACT</name>
<feature type="signal peptide" evidence="2">
    <location>
        <begin position="1"/>
        <end position="16"/>
    </location>
</feature>
<feature type="region of interest" description="Disordered" evidence="1">
    <location>
        <begin position="26"/>
        <end position="114"/>
    </location>
</feature>
<accession>A0A0E3ZUY6</accession>
<dbReference type="AlphaFoldDB" id="A0A0E3ZUY6"/>
<dbReference type="KEGG" id="srd:SD10_13850"/>
<organism evidence="3 4">
    <name type="scientific">Spirosoma radiotolerans</name>
    <dbReference type="NCBI Taxonomy" id="1379870"/>
    <lineage>
        <taxon>Bacteria</taxon>
        <taxon>Pseudomonadati</taxon>
        <taxon>Bacteroidota</taxon>
        <taxon>Cytophagia</taxon>
        <taxon>Cytophagales</taxon>
        <taxon>Cytophagaceae</taxon>
        <taxon>Spirosoma</taxon>
    </lineage>
</organism>
<reference evidence="3 4" key="1">
    <citation type="journal article" date="2014" name="Curr. Microbiol.">
        <title>Spirosoma radiotolerans sp. nov., a gamma-radiation-resistant bacterium isolated from gamma ray-irradiated soil.</title>
        <authorList>
            <person name="Lee J.J."/>
            <person name="Srinivasan S."/>
            <person name="Lim S."/>
            <person name="Joe M."/>
            <person name="Im S."/>
            <person name="Bae S.I."/>
            <person name="Park K.R."/>
            <person name="Han J.H."/>
            <person name="Park S.H."/>
            <person name="Joo B.M."/>
            <person name="Park S.J."/>
            <person name="Kim M.K."/>
        </authorList>
    </citation>
    <scope>NUCLEOTIDE SEQUENCE [LARGE SCALE GENOMIC DNA]</scope>
    <source>
        <strain evidence="3 4">DG5A</strain>
    </source>
</reference>
<dbReference type="OrthoDB" id="964031at2"/>
<feature type="chain" id="PRO_5002417299" evidence="2">
    <location>
        <begin position="17"/>
        <end position="114"/>
    </location>
</feature>
<evidence type="ECO:0000256" key="2">
    <source>
        <dbReference type="SAM" id="SignalP"/>
    </source>
</evidence>
<keyword evidence="2" id="KW-0732">Signal</keyword>